<proteinExistence type="predicted"/>
<comment type="caution">
    <text evidence="2">The sequence shown here is derived from an EMBL/GenBank/DDBJ whole genome shotgun (WGS) entry which is preliminary data.</text>
</comment>
<dbReference type="Pfam" id="PF09365">
    <property type="entry name" value="DUF2461"/>
    <property type="match status" value="1"/>
</dbReference>
<evidence type="ECO:0000313" key="3">
    <source>
        <dbReference type="Proteomes" id="UP001473302"/>
    </source>
</evidence>
<name>A0ABP9YK35_9FUNG</name>
<dbReference type="EMBL" id="BAABUK010000002">
    <property type="protein sequence ID" value="GAA5807221.1"/>
    <property type="molecule type" value="Genomic_DNA"/>
</dbReference>
<dbReference type="PANTHER" id="PTHR36452:SF1">
    <property type="entry name" value="DUF2461 DOMAIN-CONTAINING PROTEIN"/>
    <property type="match status" value="1"/>
</dbReference>
<feature type="compositionally biased region" description="Acidic residues" evidence="1">
    <location>
        <begin position="87"/>
        <end position="105"/>
    </location>
</feature>
<evidence type="ECO:0000313" key="2">
    <source>
        <dbReference type="EMBL" id="GAA5807221.1"/>
    </source>
</evidence>
<sequence length="358" mass="40641">MVAVRKRKQVTYNDSDSDFMSDEEVRSQPSASKPKRAQPVQTTKTKAAPKEKVATEQKKEVKTKKKAKTEEDSDFESPEPEKAKAQEEEEEEEEDAEEDEEDSGSDTEVVYSKNSAKKSTLAIQHPEGSPFPDAISPLTMEFLAGLAENNHRDYMHLHSKEWVAVKKDFIDFCGLVMSELHQVDPTIRVEDPKHAMYRQNRDVRFSNDKRPYKNYLSASFSPEGRKFVCAGYFLSIEPNNKTMIAAGVWQPNKEILQSLRDNVIRNGDLIRESLSTDAIKDLFDGKFGKDILETGDKLKVAPKGIPKDHPEIELLRFKSFAVSKRFTDEEVMSAGFLDKTMDVFEALVPFVTVINSFV</sequence>
<dbReference type="InterPro" id="IPR012808">
    <property type="entry name" value="CHP02453"/>
</dbReference>
<evidence type="ECO:0008006" key="4">
    <source>
        <dbReference type="Google" id="ProtNLM"/>
    </source>
</evidence>
<dbReference type="NCBIfam" id="TIGR02453">
    <property type="entry name" value="TIGR02453 family protein"/>
    <property type="match status" value="1"/>
</dbReference>
<evidence type="ECO:0000256" key="1">
    <source>
        <dbReference type="SAM" id="MobiDB-lite"/>
    </source>
</evidence>
<gene>
    <name evidence="2" type="ORF">MFLAVUS_000576</name>
</gene>
<dbReference type="Proteomes" id="UP001473302">
    <property type="component" value="Unassembled WGS sequence"/>
</dbReference>
<feature type="region of interest" description="Disordered" evidence="1">
    <location>
        <begin position="1"/>
        <end position="113"/>
    </location>
</feature>
<feature type="compositionally biased region" description="Basic and acidic residues" evidence="1">
    <location>
        <begin position="48"/>
        <end position="60"/>
    </location>
</feature>
<reference evidence="2 3" key="1">
    <citation type="submission" date="2024-04" db="EMBL/GenBank/DDBJ databases">
        <title>genome sequences of Mucor flavus KT1a and Helicostylum pulchrum KT1b strains isolated from the surface of a dry-aged beef.</title>
        <authorList>
            <person name="Toyotome T."/>
            <person name="Hosono M."/>
            <person name="Torimaru M."/>
            <person name="Fukuda K."/>
            <person name="Mikami N."/>
        </authorList>
    </citation>
    <scope>NUCLEOTIDE SEQUENCE [LARGE SCALE GENOMIC DNA]</scope>
    <source>
        <strain evidence="2 3">KT1a</strain>
    </source>
</reference>
<organism evidence="2 3">
    <name type="scientific">Mucor flavus</name>
    <dbReference type="NCBI Taxonomy" id="439312"/>
    <lineage>
        <taxon>Eukaryota</taxon>
        <taxon>Fungi</taxon>
        <taxon>Fungi incertae sedis</taxon>
        <taxon>Mucoromycota</taxon>
        <taxon>Mucoromycotina</taxon>
        <taxon>Mucoromycetes</taxon>
        <taxon>Mucorales</taxon>
        <taxon>Mucorineae</taxon>
        <taxon>Mucoraceae</taxon>
        <taxon>Mucor</taxon>
    </lineage>
</organism>
<protein>
    <recommendedName>
        <fullName evidence="4">TIGR02453 family protein</fullName>
    </recommendedName>
</protein>
<dbReference type="PANTHER" id="PTHR36452">
    <property type="entry name" value="CHROMOSOME 12, WHOLE GENOME SHOTGUN SEQUENCE"/>
    <property type="match status" value="1"/>
</dbReference>
<keyword evidence="3" id="KW-1185">Reference proteome</keyword>
<accession>A0ABP9YK35</accession>